<evidence type="ECO:0000256" key="1">
    <source>
        <dbReference type="SAM" id="MobiDB-lite"/>
    </source>
</evidence>
<reference evidence="2 3" key="1">
    <citation type="submission" date="2019-03" db="EMBL/GenBank/DDBJ databases">
        <title>First draft genome of Liparis tanakae, snailfish: a comprehensive survey of snailfish specific genes.</title>
        <authorList>
            <person name="Kim W."/>
            <person name="Song I."/>
            <person name="Jeong J.-H."/>
            <person name="Kim D."/>
            <person name="Kim S."/>
            <person name="Ryu S."/>
            <person name="Song J.Y."/>
            <person name="Lee S.K."/>
        </authorList>
    </citation>
    <scope>NUCLEOTIDE SEQUENCE [LARGE SCALE GENOMIC DNA]</scope>
    <source>
        <tissue evidence="2">Muscle</tissue>
    </source>
</reference>
<feature type="region of interest" description="Disordered" evidence="1">
    <location>
        <begin position="1"/>
        <end position="26"/>
    </location>
</feature>
<evidence type="ECO:0000313" key="3">
    <source>
        <dbReference type="Proteomes" id="UP000314294"/>
    </source>
</evidence>
<sequence length="141" mass="15954">MIREEKRRSANHLPSTGQRCGPRRRRDDFRGVNRCGRDPCPPSVVSFSSNLASLKICASRLGLNIREVLRISRALLSLSLSEPLDKCRQTPATLRPLKDTYVVIRQRGGGLFQEMYHRRAPQEDADSAESYAPMNKLKAMT</sequence>
<protein>
    <submittedName>
        <fullName evidence="2">Uncharacterized protein</fullName>
    </submittedName>
</protein>
<comment type="caution">
    <text evidence="2">The sequence shown here is derived from an EMBL/GenBank/DDBJ whole genome shotgun (WGS) entry which is preliminary data.</text>
</comment>
<name>A0A4Z2IVT7_9TELE</name>
<dbReference type="EMBL" id="SRLO01000045">
    <property type="protein sequence ID" value="TNN81664.1"/>
    <property type="molecule type" value="Genomic_DNA"/>
</dbReference>
<dbReference type="Proteomes" id="UP000314294">
    <property type="component" value="Unassembled WGS sequence"/>
</dbReference>
<organism evidence="2 3">
    <name type="scientific">Liparis tanakae</name>
    <name type="common">Tanaka's snailfish</name>
    <dbReference type="NCBI Taxonomy" id="230148"/>
    <lineage>
        <taxon>Eukaryota</taxon>
        <taxon>Metazoa</taxon>
        <taxon>Chordata</taxon>
        <taxon>Craniata</taxon>
        <taxon>Vertebrata</taxon>
        <taxon>Euteleostomi</taxon>
        <taxon>Actinopterygii</taxon>
        <taxon>Neopterygii</taxon>
        <taxon>Teleostei</taxon>
        <taxon>Neoteleostei</taxon>
        <taxon>Acanthomorphata</taxon>
        <taxon>Eupercaria</taxon>
        <taxon>Perciformes</taxon>
        <taxon>Cottioidei</taxon>
        <taxon>Cottales</taxon>
        <taxon>Liparidae</taxon>
        <taxon>Liparis</taxon>
    </lineage>
</organism>
<gene>
    <name evidence="2" type="ORF">EYF80_008110</name>
</gene>
<accession>A0A4Z2IVT7</accession>
<proteinExistence type="predicted"/>
<feature type="region of interest" description="Disordered" evidence="1">
    <location>
        <begin position="120"/>
        <end position="141"/>
    </location>
</feature>
<keyword evidence="3" id="KW-1185">Reference proteome</keyword>
<dbReference type="AlphaFoldDB" id="A0A4Z2IVT7"/>
<evidence type="ECO:0000313" key="2">
    <source>
        <dbReference type="EMBL" id="TNN81664.1"/>
    </source>
</evidence>